<dbReference type="PANTHER" id="PTHR30399">
    <property type="entry name" value="UNCHARACTERIZED PROTEIN YGJP"/>
    <property type="match status" value="1"/>
</dbReference>
<evidence type="ECO:0000313" key="3">
    <source>
        <dbReference type="EMBL" id="MDG9698636.1"/>
    </source>
</evidence>
<dbReference type="EMBL" id="JARVII010000003">
    <property type="protein sequence ID" value="MDG9698636.1"/>
    <property type="molecule type" value="Genomic_DNA"/>
</dbReference>
<proteinExistence type="predicted"/>
<comment type="caution">
    <text evidence="3">The sequence shown here is derived from an EMBL/GenBank/DDBJ whole genome shotgun (WGS) entry which is preliminary data.</text>
</comment>
<dbReference type="CDD" id="cd07344">
    <property type="entry name" value="M48_yhfN_like"/>
    <property type="match status" value="1"/>
</dbReference>
<keyword evidence="3" id="KW-0645">Protease</keyword>
<keyword evidence="3" id="KW-0482">Metalloprotease</keyword>
<dbReference type="Proteomes" id="UP001237156">
    <property type="component" value="Unassembled WGS sequence"/>
</dbReference>
<evidence type="ECO:0000313" key="4">
    <source>
        <dbReference type="Proteomes" id="UP001237156"/>
    </source>
</evidence>
<dbReference type="InterPro" id="IPR002725">
    <property type="entry name" value="YgjP-like_metallopeptidase"/>
</dbReference>
<accession>A0AAW6RJE3</accession>
<dbReference type="Pfam" id="PF01863">
    <property type="entry name" value="YgjP-like"/>
    <property type="match status" value="1"/>
</dbReference>
<feature type="signal peptide" evidence="1">
    <location>
        <begin position="1"/>
        <end position="17"/>
    </location>
</feature>
<reference evidence="3 4" key="1">
    <citation type="submission" date="2023-04" db="EMBL/GenBank/DDBJ databases">
        <title>Ottowia paracancer sp. nov., isolated from human stomach.</title>
        <authorList>
            <person name="Song Y."/>
        </authorList>
    </citation>
    <scope>NUCLEOTIDE SEQUENCE [LARGE SCALE GENOMIC DNA]</scope>
    <source>
        <strain evidence="3 4">10c7w1</strain>
    </source>
</reference>
<protein>
    <submittedName>
        <fullName evidence="3">SprT family zinc-dependent metalloprotease</fullName>
        <ecNumber evidence="3">3.4.-.-</ecNumber>
    </submittedName>
</protein>
<dbReference type="RefSeq" id="WP_279523679.1">
    <property type="nucleotide sequence ID" value="NZ_JARVII010000003.1"/>
</dbReference>
<dbReference type="InterPro" id="IPR053136">
    <property type="entry name" value="UTP_pyrophosphatase-like"/>
</dbReference>
<dbReference type="AlphaFoldDB" id="A0AAW6RJE3"/>
<keyword evidence="1" id="KW-0732">Signal</keyword>
<feature type="chain" id="PRO_5043666897" evidence="1">
    <location>
        <begin position="18"/>
        <end position="328"/>
    </location>
</feature>
<dbReference type="GO" id="GO:0008237">
    <property type="term" value="F:metallopeptidase activity"/>
    <property type="evidence" value="ECO:0007669"/>
    <property type="project" value="UniProtKB-KW"/>
</dbReference>
<name>A0AAW6RJE3_9BURK</name>
<gene>
    <name evidence="3" type="ORF">QB898_02695</name>
</gene>
<feature type="domain" description="YgjP-like metallopeptidase" evidence="2">
    <location>
        <begin position="97"/>
        <end position="321"/>
    </location>
</feature>
<sequence>MAAAVMAAVVMAAVVMAAVATDMSALEHLGQLMLDLFGAASAQPAAPRAAVQPPAPRLASPTLQPPLRHYAHPQATHAIRLGETCVAWRLRRSARRSIGFVVDELGLTVSAPRWTQLPEIEAALHSKARWVLGKLAQAQERQQRQHAARIPWGEGATLPWLGQTLTLRREPRAALNGPARPRWQAAADSVADADRSSAAGPALYLSLPPAATAAQWRDATQAWIKQQARRHFTARLDHFAPLMGVRWQKMALTSASTRWGSASADGSIRLNWRLMHFRPAVVDYVVVHELAHLHEMNHSPRFWAHVQAQLPAYAALRAELRGEALPLW</sequence>
<keyword evidence="3" id="KW-0378">Hydrolase</keyword>
<dbReference type="PANTHER" id="PTHR30399:SF1">
    <property type="entry name" value="UTP PYROPHOSPHATASE"/>
    <property type="match status" value="1"/>
</dbReference>
<evidence type="ECO:0000256" key="1">
    <source>
        <dbReference type="SAM" id="SignalP"/>
    </source>
</evidence>
<dbReference type="EC" id="3.4.-.-" evidence="3"/>
<evidence type="ECO:0000259" key="2">
    <source>
        <dbReference type="Pfam" id="PF01863"/>
    </source>
</evidence>
<keyword evidence="4" id="KW-1185">Reference proteome</keyword>
<dbReference type="Gene3D" id="3.30.2010.10">
    <property type="entry name" value="Metalloproteases ('zincins'), catalytic domain"/>
    <property type="match status" value="1"/>
</dbReference>
<organism evidence="3 4">
    <name type="scientific">Ottowia cancrivicina</name>
    <dbReference type="NCBI Taxonomy" id="3040346"/>
    <lineage>
        <taxon>Bacteria</taxon>
        <taxon>Pseudomonadati</taxon>
        <taxon>Pseudomonadota</taxon>
        <taxon>Betaproteobacteria</taxon>
        <taxon>Burkholderiales</taxon>
        <taxon>Comamonadaceae</taxon>
        <taxon>Ottowia</taxon>
    </lineage>
</organism>